<dbReference type="CDD" id="cd00866">
    <property type="entry name" value="PEBP_euk"/>
    <property type="match status" value="1"/>
</dbReference>
<dbReference type="InterPro" id="IPR035810">
    <property type="entry name" value="PEBP_euk"/>
</dbReference>
<evidence type="ECO:0000313" key="1">
    <source>
        <dbReference type="EMBL" id="KAK3595327.1"/>
    </source>
</evidence>
<dbReference type="SUPFAM" id="SSF49777">
    <property type="entry name" value="PEBP-like"/>
    <property type="match status" value="1"/>
</dbReference>
<gene>
    <name evidence="1" type="ORF">CHS0354_004482</name>
</gene>
<comment type="caution">
    <text evidence="1">The sequence shown here is derived from an EMBL/GenBank/DDBJ whole genome shotgun (WGS) entry which is preliminary data.</text>
</comment>
<organism evidence="1 2">
    <name type="scientific">Potamilus streckersoni</name>
    <dbReference type="NCBI Taxonomy" id="2493646"/>
    <lineage>
        <taxon>Eukaryota</taxon>
        <taxon>Metazoa</taxon>
        <taxon>Spiralia</taxon>
        <taxon>Lophotrochozoa</taxon>
        <taxon>Mollusca</taxon>
        <taxon>Bivalvia</taxon>
        <taxon>Autobranchia</taxon>
        <taxon>Heteroconchia</taxon>
        <taxon>Palaeoheterodonta</taxon>
        <taxon>Unionida</taxon>
        <taxon>Unionoidea</taxon>
        <taxon>Unionidae</taxon>
        <taxon>Ambleminae</taxon>
        <taxon>Lampsilini</taxon>
        <taxon>Potamilus</taxon>
    </lineage>
</organism>
<dbReference type="Proteomes" id="UP001195483">
    <property type="component" value="Unassembled WGS sequence"/>
</dbReference>
<accession>A0AAE0SNH8</accession>
<proteinExistence type="predicted"/>
<name>A0AAE0SNH8_9BIVA</name>
<reference evidence="1" key="1">
    <citation type="journal article" date="2021" name="Genome Biol. Evol.">
        <title>A High-Quality Reference Genome for a Parasitic Bivalve with Doubly Uniparental Inheritance (Bivalvia: Unionida).</title>
        <authorList>
            <person name="Smith C.H."/>
        </authorList>
    </citation>
    <scope>NUCLEOTIDE SEQUENCE</scope>
    <source>
        <strain evidence="1">CHS0354</strain>
    </source>
</reference>
<keyword evidence="2" id="KW-1185">Reference proteome</keyword>
<dbReference type="InterPro" id="IPR036610">
    <property type="entry name" value="PEBP-like_sf"/>
</dbReference>
<sequence length="229" mass="25512">MVQITLVSERNCRNIFAFHRQAGSLLLTIALSVFCMQAVTAVKPVSLENFKNDGVVPEVINEVPPKLLQVQYGSIDVLPGMILTPAWVKDPPTVEYQGEDGAYYTLIMLDPDAPSRMNPVSREWQHWLVTNIPGSDIKQGQENTEYVGAGPPKGTGLHRYVFLLYKQPQGKMKFKGLPKLTNHSGMGRAGYNVQRFIATYGLEGNLVAGNFFKAKYDDYVPTLYKQLTG</sequence>
<dbReference type="Gene3D" id="3.90.280.10">
    <property type="entry name" value="PEBP-like"/>
    <property type="match status" value="1"/>
</dbReference>
<dbReference type="AlphaFoldDB" id="A0AAE0SNH8"/>
<dbReference type="InterPro" id="IPR008914">
    <property type="entry name" value="PEBP"/>
</dbReference>
<evidence type="ECO:0008006" key="3">
    <source>
        <dbReference type="Google" id="ProtNLM"/>
    </source>
</evidence>
<dbReference type="Pfam" id="PF01161">
    <property type="entry name" value="PBP"/>
    <property type="match status" value="1"/>
</dbReference>
<protein>
    <recommendedName>
        <fullName evidence="3">Phosphatidylethanolamine-binding protein</fullName>
    </recommendedName>
</protein>
<dbReference type="PANTHER" id="PTHR11362">
    <property type="entry name" value="PHOSPHATIDYLETHANOLAMINE-BINDING PROTEIN"/>
    <property type="match status" value="1"/>
</dbReference>
<dbReference type="PANTHER" id="PTHR11362:SF82">
    <property type="entry name" value="PHOSPHATIDYLETHANOLAMINE-BINDING PROTEIN 4"/>
    <property type="match status" value="1"/>
</dbReference>
<evidence type="ECO:0000313" key="2">
    <source>
        <dbReference type="Proteomes" id="UP001195483"/>
    </source>
</evidence>
<reference evidence="1" key="2">
    <citation type="journal article" date="2021" name="Genome Biol. Evol.">
        <title>Developing a high-quality reference genome for a parasitic bivalve with doubly uniparental inheritance (Bivalvia: Unionida).</title>
        <authorList>
            <person name="Smith C.H."/>
        </authorList>
    </citation>
    <scope>NUCLEOTIDE SEQUENCE</scope>
    <source>
        <strain evidence="1">CHS0354</strain>
        <tissue evidence="1">Mantle</tissue>
    </source>
</reference>
<dbReference type="EMBL" id="JAEAOA010000332">
    <property type="protein sequence ID" value="KAK3595327.1"/>
    <property type="molecule type" value="Genomic_DNA"/>
</dbReference>
<reference evidence="1" key="3">
    <citation type="submission" date="2023-05" db="EMBL/GenBank/DDBJ databases">
        <authorList>
            <person name="Smith C.H."/>
        </authorList>
    </citation>
    <scope>NUCLEOTIDE SEQUENCE</scope>
    <source>
        <strain evidence="1">CHS0354</strain>
        <tissue evidence="1">Mantle</tissue>
    </source>
</reference>